<feature type="non-terminal residue" evidence="1">
    <location>
        <position position="97"/>
    </location>
</feature>
<accession>A0A0L8H5I2</accession>
<protein>
    <submittedName>
        <fullName evidence="1">Uncharacterized protein</fullName>
    </submittedName>
</protein>
<evidence type="ECO:0000313" key="1">
    <source>
        <dbReference type="EMBL" id="KOF84334.1"/>
    </source>
</evidence>
<gene>
    <name evidence="1" type="ORF">OCBIM_22022296mg</name>
</gene>
<name>A0A0L8H5I2_OCTBM</name>
<organism evidence="1">
    <name type="scientific">Octopus bimaculoides</name>
    <name type="common">California two-spotted octopus</name>
    <dbReference type="NCBI Taxonomy" id="37653"/>
    <lineage>
        <taxon>Eukaryota</taxon>
        <taxon>Metazoa</taxon>
        <taxon>Spiralia</taxon>
        <taxon>Lophotrochozoa</taxon>
        <taxon>Mollusca</taxon>
        <taxon>Cephalopoda</taxon>
        <taxon>Coleoidea</taxon>
        <taxon>Octopodiformes</taxon>
        <taxon>Octopoda</taxon>
        <taxon>Incirrata</taxon>
        <taxon>Octopodidae</taxon>
        <taxon>Octopus</taxon>
    </lineage>
</organism>
<proteinExistence type="predicted"/>
<dbReference type="EMBL" id="KQ419192">
    <property type="protein sequence ID" value="KOF84334.1"/>
    <property type="molecule type" value="Genomic_DNA"/>
</dbReference>
<sequence length="97" mass="11386">METHIVSARFNTERKLIAVIQVYAPTNNMDQKEKENFDNCCHQESEKRKVIKSNLSMKFGRNKKGKQLAIDTRGRSVMKRNVEFYTNWSAFNDISIK</sequence>
<reference evidence="1" key="1">
    <citation type="submission" date="2015-07" db="EMBL/GenBank/DDBJ databases">
        <title>MeaNS - Measles Nucleotide Surveillance Program.</title>
        <authorList>
            <person name="Tran T."/>
            <person name="Druce J."/>
        </authorList>
    </citation>
    <scope>NUCLEOTIDE SEQUENCE</scope>
    <source>
        <strain evidence="1">UCB-OBI-ISO-001</strain>
        <tissue evidence="1">Gonad</tissue>
    </source>
</reference>
<dbReference type="AlphaFoldDB" id="A0A0L8H5I2"/>